<comment type="subcellular location">
    <subcellularLocation>
        <location evidence="1">Cytoplasm</location>
        <location evidence="1">Nucleoid</location>
    </subcellularLocation>
</comment>
<dbReference type="NCBIfam" id="NF001464">
    <property type="entry name" value="PRK00321.1-5"/>
    <property type="match status" value="1"/>
</dbReference>
<dbReference type="GO" id="GO:0006310">
    <property type="term" value="P:DNA recombination"/>
    <property type="evidence" value="ECO:0007669"/>
    <property type="project" value="UniProtKB-KW"/>
</dbReference>
<gene>
    <name evidence="4" type="ORF">CTOB1V02_LOCUS8280</name>
</gene>
<keyword evidence="2" id="KW-0963">Cytoplasm</keyword>
<sequence length="365" mass="40856">MIAHPPCTYLTIAAEWLYKDSIDKKLKPGTLFGEARREARREAAQFIWRLWNSGIPKICIENPGEFPLSAEELHEKLEGHAFTSCGSEQRESIGWVPPLGKNTETLAHSVNGCILIRLAMQERLLPASVIKDELEERVAEIQERESRKVGGKEKKDLREQIEFDLLPKAFTRTKYLDAWIDASAGWLVVNTASATQAETLTGMLRKTIGSLPVIAPETAITPISLLTHWLQDSTSMPAVFDLGMGAELVGAGEERSKVTFKAHELQAEEVQANLDHGKQVSQLELIWRDRISFKLDQHLQIKGLKFLDVFDDQLDGHDPQSHAEKIDIEFALMSGEVRELLSDLMAAFNPDISWEDATAATFGTK</sequence>
<reference evidence="4" key="1">
    <citation type="submission" date="2020-11" db="EMBL/GenBank/DDBJ databases">
        <authorList>
            <person name="Tran Van P."/>
        </authorList>
    </citation>
    <scope>NUCLEOTIDE SEQUENCE</scope>
</reference>
<dbReference type="GO" id="GO:0000018">
    <property type="term" value="P:regulation of DNA recombination"/>
    <property type="evidence" value="ECO:0007669"/>
    <property type="project" value="TreeGrafter"/>
</dbReference>
<dbReference type="AlphaFoldDB" id="A0A7R8WF27"/>
<protein>
    <submittedName>
        <fullName evidence="4">Uncharacterized protein</fullName>
    </submittedName>
</protein>
<dbReference type="OrthoDB" id="10252616at2759"/>
<evidence type="ECO:0000256" key="1">
    <source>
        <dbReference type="ARBA" id="ARBA00004453"/>
    </source>
</evidence>
<dbReference type="GO" id="GO:0009295">
    <property type="term" value="C:nucleoid"/>
    <property type="evidence" value="ECO:0007669"/>
    <property type="project" value="UniProtKB-SubCell"/>
</dbReference>
<keyword evidence="3" id="KW-0233">DNA recombination</keyword>
<name>A0A7R8WF27_9CRUS</name>
<dbReference type="PANTHER" id="PTHR38103">
    <property type="entry name" value="RECOMBINATION-ASSOCIATED PROTEIN RDGC"/>
    <property type="match status" value="1"/>
</dbReference>
<evidence type="ECO:0000256" key="2">
    <source>
        <dbReference type="ARBA" id="ARBA00022490"/>
    </source>
</evidence>
<organism evidence="4">
    <name type="scientific">Cyprideis torosa</name>
    <dbReference type="NCBI Taxonomy" id="163714"/>
    <lineage>
        <taxon>Eukaryota</taxon>
        <taxon>Metazoa</taxon>
        <taxon>Ecdysozoa</taxon>
        <taxon>Arthropoda</taxon>
        <taxon>Crustacea</taxon>
        <taxon>Oligostraca</taxon>
        <taxon>Ostracoda</taxon>
        <taxon>Podocopa</taxon>
        <taxon>Podocopida</taxon>
        <taxon>Cytherocopina</taxon>
        <taxon>Cytheroidea</taxon>
        <taxon>Cytherideidae</taxon>
        <taxon>Cyprideis</taxon>
    </lineage>
</organism>
<dbReference type="EMBL" id="OB662677">
    <property type="protein sequence ID" value="CAD7230422.1"/>
    <property type="molecule type" value="Genomic_DNA"/>
</dbReference>
<proteinExistence type="predicted"/>
<evidence type="ECO:0000256" key="3">
    <source>
        <dbReference type="ARBA" id="ARBA00023172"/>
    </source>
</evidence>
<dbReference type="InterPro" id="IPR007476">
    <property type="entry name" value="RdgC"/>
</dbReference>
<dbReference type="GO" id="GO:0003690">
    <property type="term" value="F:double-stranded DNA binding"/>
    <property type="evidence" value="ECO:0007669"/>
    <property type="project" value="TreeGrafter"/>
</dbReference>
<evidence type="ECO:0000313" key="4">
    <source>
        <dbReference type="EMBL" id="CAD7230422.1"/>
    </source>
</evidence>
<accession>A0A7R8WF27</accession>
<dbReference type="Pfam" id="PF04381">
    <property type="entry name" value="RdgC"/>
    <property type="match status" value="1"/>
</dbReference>
<dbReference type="PANTHER" id="PTHR38103:SF1">
    <property type="entry name" value="RECOMBINATION-ASSOCIATED PROTEIN RDGC"/>
    <property type="match status" value="1"/>
</dbReference>